<dbReference type="STRING" id="1715691.TA5113_01113"/>
<dbReference type="Proteomes" id="UP000051184">
    <property type="component" value="Unassembled WGS sequence"/>
</dbReference>
<reference evidence="2" key="1">
    <citation type="submission" date="2015-09" db="EMBL/GenBank/DDBJ databases">
        <authorList>
            <person name="Rodrigo-Torres Lidia"/>
            <person name="Arahal R.David."/>
        </authorList>
    </citation>
    <scope>NUCLEOTIDE SEQUENCE [LARGE SCALE GENOMIC DNA]</scope>
    <source>
        <strain evidence="2">CECT 5114</strain>
    </source>
</reference>
<gene>
    <name evidence="1" type="ORF">TA5114_02286</name>
</gene>
<evidence type="ECO:0008006" key="3">
    <source>
        <dbReference type="Google" id="ProtNLM"/>
    </source>
</evidence>
<sequence length="115" mass="12088">MTSLRVHMSAYLIALMLFTGQALAMARGMPLSVGTMEICSGQHTVIIAIDANGEPTHAQHHCLDCTLLALGLPDTSAGPAVPESVAFAFTAPFDSIESTTNKILRLNARAPPSLV</sequence>
<keyword evidence="2" id="KW-1185">Reference proteome</keyword>
<proteinExistence type="predicted"/>
<protein>
    <recommendedName>
        <fullName evidence="3">DUF2946 domain-containing protein</fullName>
    </recommendedName>
</protein>
<accession>A0A0P1ISL9</accession>
<evidence type="ECO:0000313" key="1">
    <source>
        <dbReference type="EMBL" id="CUK26476.1"/>
    </source>
</evidence>
<name>A0A0P1ISL9_9RHOB</name>
<dbReference type="Pfam" id="PF11162">
    <property type="entry name" value="DUF2946"/>
    <property type="match status" value="1"/>
</dbReference>
<dbReference type="InterPro" id="IPR021333">
    <property type="entry name" value="DUF2946"/>
</dbReference>
<organism evidence="1 2">
    <name type="scientific">Cognatishimia activa</name>
    <dbReference type="NCBI Taxonomy" id="1715691"/>
    <lineage>
        <taxon>Bacteria</taxon>
        <taxon>Pseudomonadati</taxon>
        <taxon>Pseudomonadota</taxon>
        <taxon>Alphaproteobacteria</taxon>
        <taxon>Rhodobacterales</taxon>
        <taxon>Paracoccaceae</taxon>
        <taxon>Cognatishimia</taxon>
    </lineage>
</organism>
<dbReference type="AlphaFoldDB" id="A0A0P1ISL9"/>
<dbReference type="EMBL" id="CYUE01000020">
    <property type="protein sequence ID" value="CUK26476.1"/>
    <property type="molecule type" value="Genomic_DNA"/>
</dbReference>
<evidence type="ECO:0000313" key="2">
    <source>
        <dbReference type="Proteomes" id="UP000051184"/>
    </source>
</evidence>